<feature type="transmembrane region" description="Helical" evidence="1">
    <location>
        <begin position="36"/>
        <end position="57"/>
    </location>
</feature>
<evidence type="ECO:0000313" key="3">
    <source>
        <dbReference type="Proteomes" id="UP001139366"/>
    </source>
</evidence>
<feature type="transmembrane region" description="Helical" evidence="1">
    <location>
        <begin position="69"/>
        <end position="88"/>
    </location>
</feature>
<dbReference type="RefSeq" id="WP_223704329.1">
    <property type="nucleotide sequence ID" value="NZ_JAINUY010000001.1"/>
</dbReference>
<feature type="transmembrane region" description="Helical" evidence="1">
    <location>
        <begin position="100"/>
        <end position="119"/>
    </location>
</feature>
<proteinExistence type="predicted"/>
<keyword evidence="1" id="KW-0472">Membrane</keyword>
<dbReference type="EMBL" id="JAINUY010000001">
    <property type="protein sequence ID" value="MBZ4033507.1"/>
    <property type="molecule type" value="Genomic_DNA"/>
</dbReference>
<keyword evidence="1" id="KW-1133">Transmembrane helix</keyword>
<protein>
    <submittedName>
        <fullName evidence="2">DUF5367 domain-containing protein</fullName>
    </submittedName>
</protein>
<keyword evidence="3" id="KW-1185">Reference proteome</keyword>
<reference evidence="2 3" key="1">
    <citation type="journal article" date="2023" name="Antonie Van Leeuwenhoek">
        <title>Flavobacterium potami sp. nov., a multi-metal resistance genes harbouring bacterium isolated from shallow river silt.</title>
        <authorList>
            <person name="Li S."/>
            <person name="Mao S."/>
            <person name="Mu W."/>
            <person name="Guo B."/>
            <person name="Li C."/>
            <person name="Zhu Q."/>
            <person name="Hou X."/>
            <person name="Zhao Y."/>
            <person name="Wei S."/>
            <person name="Liu H."/>
            <person name="Liu A."/>
        </authorList>
    </citation>
    <scope>NUCLEOTIDE SEQUENCE [LARGE SCALE GENOMIC DNA]</scope>
    <source>
        <strain evidence="2 3">17A</strain>
    </source>
</reference>
<dbReference type="Proteomes" id="UP001139366">
    <property type="component" value="Unassembled WGS sequence"/>
</dbReference>
<evidence type="ECO:0000256" key="1">
    <source>
        <dbReference type="SAM" id="Phobius"/>
    </source>
</evidence>
<dbReference type="AlphaFoldDB" id="A0A9X1H7C8"/>
<comment type="caution">
    <text evidence="2">The sequence shown here is derived from an EMBL/GenBank/DDBJ whole genome shotgun (WGS) entry which is preliminary data.</text>
</comment>
<accession>A0A9X1H7C8</accession>
<organism evidence="2 3">
    <name type="scientific">Flavobacterium potami</name>
    <dbReference type="NCBI Taxonomy" id="2872310"/>
    <lineage>
        <taxon>Bacteria</taxon>
        <taxon>Pseudomonadati</taxon>
        <taxon>Bacteroidota</taxon>
        <taxon>Flavobacteriia</taxon>
        <taxon>Flavobacteriales</taxon>
        <taxon>Flavobacteriaceae</taxon>
        <taxon>Flavobacterium</taxon>
    </lineage>
</organism>
<sequence>MNYWRAILSGIILWICVAVTFFILEHIPIIKDSLNVQTAIICLFIIFYSTIGASFYYKKAISRSGFQVGVMMSLTAIVLDALLFVPLVEIPKGNTYQDFFSNPLLWILAILNIATVYFYSKTRLKIN</sequence>
<name>A0A9X1H7C8_9FLAO</name>
<evidence type="ECO:0000313" key="2">
    <source>
        <dbReference type="EMBL" id="MBZ4033507.1"/>
    </source>
</evidence>
<gene>
    <name evidence="2" type="ORF">K6T82_01930</name>
</gene>
<dbReference type="InterPro" id="IPR020509">
    <property type="entry name" value="Uncharacterised_YnzE"/>
</dbReference>
<feature type="transmembrane region" description="Helical" evidence="1">
    <location>
        <begin position="7"/>
        <end position="24"/>
    </location>
</feature>
<dbReference type="Pfam" id="PF17329">
    <property type="entry name" value="DUF5367"/>
    <property type="match status" value="1"/>
</dbReference>
<keyword evidence="1" id="KW-0812">Transmembrane</keyword>